<evidence type="ECO:0000256" key="4">
    <source>
        <dbReference type="ARBA" id="ARBA00022833"/>
    </source>
</evidence>
<evidence type="ECO:0000259" key="5">
    <source>
        <dbReference type="SMART" id="SM00849"/>
    </source>
</evidence>
<comment type="caution">
    <text evidence="6">The sequence shown here is derived from an EMBL/GenBank/DDBJ whole genome shotgun (WGS) entry which is preliminary data.</text>
</comment>
<gene>
    <name evidence="6" type="ORF">HNR70_001982</name>
</gene>
<proteinExistence type="inferred from homology"/>
<keyword evidence="2" id="KW-0479">Metal-binding</keyword>
<dbReference type="SMART" id="SM00849">
    <property type="entry name" value="Lactamase_B"/>
    <property type="match status" value="1"/>
</dbReference>
<evidence type="ECO:0000256" key="3">
    <source>
        <dbReference type="ARBA" id="ARBA00022801"/>
    </source>
</evidence>
<reference evidence="6 7" key="1">
    <citation type="submission" date="2020-08" db="EMBL/GenBank/DDBJ databases">
        <title>Sequencing the genomes of 1000 actinobacteria strains.</title>
        <authorList>
            <person name="Klenk H.-P."/>
        </authorList>
    </citation>
    <scope>NUCLEOTIDE SEQUENCE [LARGE SCALE GENOMIC DNA]</scope>
    <source>
        <strain evidence="6 7">DSM 28796</strain>
    </source>
</reference>
<dbReference type="PANTHER" id="PTHR42978">
    <property type="entry name" value="QUORUM-QUENCHING LACTONASE YTNP-RELATED-RELATED"/>
    <property type="match status" value="1"/>
</dbReference>
<dbReference type="RefSeq" id="WP_184325535.1">
    <property type="nucleotide sequence ID" value="NZ_JACHLZ010000001.1"/>
</dbReference>
<accession>A0A841AAF2</accession>
<dbReference type="InterPro" id="IPR036866">
    <property type="entry name" value="RibonucZ/Hydroxyglut_hydro"/>
</dbReference>
<organism evidence="6 7">
    <name type="scientific">Brachybacterium aquaticum</name>
    <dbReference type="NCBI Taxonomy" id="1432564"/>
    <lineage>
        <taxon>Bacteria</taxon>
        <taxon>Bacillati</taxon>
        <taxon>Actinomycetota</taxon>
        <taxon>Actinomycetes</taxon>
        <taxon>Micrococcales</taxon>
        <taxon>Dermabacteraceae</taxon>
        <taxon>Brachybacterium</taxon>
    </lineage>
</organism>
<dbReference type="Proteomes" id="UP000588158">
    <property type="component" value="Unassembled WGS sequence"/>
</dbReference>
<keyword evidence="7" id="KW-1185">Reference proteome</keyword>
<feature type="domain" description="Metallo-beta-lactamase" evidence="5">
    <location>
        <begin position="30"/>
        <end position="257"/>
    </location>
</feature>
<comment type="similarity">
    <text evidence="1">Belongs to the metallo-beta-lactamase superfamily.</text>
</comment>
<dbReference type="Pfam" id="PF00753">
    <property type="entry name" value="Lactamase_B"/>
    <property type="match status" value="1"/>
</dbReference>
<evidence type="ECO:0000313" key="7">
    <source>
        <dbReference type="Proteomes" id="UP000588158"/>
    </source>
</evidence>
<dbReference type="GO" id="GO:0046872">
    <property type="term" value="F:metal ion binding"/>
    <property type="evidence" value="ECO:0007669"/>
    <property type="project" value="UniProtKB-KW"/>
</dbReference>
<dbReference type="AlphaFoldDB" id="A0A841AAF2"/>
<dbReference type="EMBL" id="JACHLZ010000001">
    <property type="protein sequence ID" value="MBB5832169.1"/>
    <property type="molecule type" value="Genomic_DNA"/>
</dbReference>
<protein>
    <submittedName>
        <fullName evidence="6">Glyoxylase-like metal-dependent hydrolase (Beta-lactamase superfamily II)</fullName>
    </submittedName>
</protein>
<dbReference type="GO" id="GO:0016787">
    <property type="term" value="F:hydrolase activity"/>
    <property type="evidence" value="ECO:0007669"/>
    <property type="project" value="UniProtKB-KW"/>
</dbReference>
<evidence type="ECO:0000256" key="1">
    <source>
        <dbReference type="ARBA" id="ARBA00007749"/>
    </source>
</evidence>
<dbReference type="InterPro" id="IPR001279">
    <property type="entry name" value="Metallo-B-lactamas"/>
</dbReference>
<dbReference type="Gene3D" id="3.60.15.10">
    <property type="entry name" value="Ribonuclease Z/Hydroxyacylglutathione hydrolase-like"/>
    <property type="match status" value="1"/>
</dbReference>
<keyword evidence="3 6" id="KW-0378">Hydrolase</keyword>
<dbReference type="SUPFAM" id="SSF56281">
    <property type="entry name" value="Metallo-hydrolase/oxidoreductase"/>
    <property type="match status" value="1"/>
</dbReference>
<dbReference type="InterPro" id="IPR051013">
    <property type="entry name" value="MBL_superfamily_lactonases"/>
</dbReference>
<sequence>MSAPEAGGAGTLRIHHLDCGTLRTPVGVMVCHVLLVEVDDRLVLVDTGFGLADVASPRRLGPVRHVLFPDLDPARTAVGRIRALGLDPSAVSDIVLTHGDLDHAGGIPDLPRARVHMLRAEADAIGARRGLLSVQRYRPGHWSHHPHLVLHSPGSTTWKGLAGAVPLDEVAPGMLMVPLPGHTPGHAGVVLPLADGRSLLHIGDAALDAETLRTGRVRPDVRLRQHVIADDPATMRRTQRLLAPLARDPEVLLVNSHDRGLFEAARARDVR</sequence>
<keyword evidence="4" id="KW-0862">Zinc</keyword>
<evidence type="ECO:0000256" key="2">
    <source>
        <dbReference type="ARBA" id="ARBA00022723"/>
    </source>
</evidence>
<name>A0A841AAF2_9MICO</name>
<dbReference type="CDD" id="cd07742">
    <property type="entry name" value="metallo-hydrolase-like_MBL-fold"/>
    <property type="match status" value="1"/>
</dbReference>
<dbReference type="PANTHER" id="PTHR42978:SF3">
    <property type="entry name" value="BLR3078 PROTEIN"/>
    <property type="match status" value="1"/>
</dbReference>
<evidence type="ECO:0000313" key="6">
    <source>
        <dbReference type="EMBL" id="MBB5832169.1"/>
    </source>
</evidence>